<feature type="compositionally biased region" description="Polar residues" evidence="2">
    <location>
        <begin position="10"/>
        <end position="26"/>
    </location>
</feature>
<dbReference type="SMART" id="SM00034">
    <property type="entry name" value="CLECT"/>
    <property type="match status" value="1"/>
</dbReference>
<feature type="domain" description="C-type lectin" evidence="4">
    <location>
        <begin position="86"/>
        <end position="193"/>
    </location>
</feature>
<evidence type="ECO:0000313" key="6">
    <source>
        <dbReference type="Proteomes" id="UP001364617"/>
    </source>
</evidence>
<organism evidence="5 6">
    <name type="scientific">Phoxinus phoxinus</name>
    <name type="common">Eurasian minnow</name>
    <dbReference type="NCBI Taxonomy" id="58324"/>
    <lineage>
        <taxon>Eukaryota</taxon>
        <taxon>Metazoa</taxon>
        <taxon>Chordata</taxon>
        <taxon>Craniata</taxon>
        <taxon>Vertebrata</taxon>
        <taxon>Euteleostomi</taxon>
        <taxon>Actinopterygii</taxon>
        <taxon>Neopterygii</taxon>
        <taxon>Teleostei</taxon>
        <taxon>Ostariophysi</taxon>
        <taxon>Cypriniformes</taxon>
        <taxon>Leuciscidae</taxon>
        <taxon>Phoxininae</taxon>
        <taxon>Phoxinus</taxon>
    </lineage>
</organism>
<comment type="caution">
    <text evidence="5">The sequence shown here is derived from an EMBL/GenBank/DDBJ whole genome shotgun (WGS) entry which is preliminary data.</text>
</comment>
<evidence type="ECO:0000256" key="3">
    <source>
        <dbReference type="SAM" id="Phobius"/>
    </source>
</evidence>
<gene>
    <name evidence="5" type="ORF">R3I93_005658</name>
</gene>
<dbReference type="Gene3D" id="3.10.100.10">
    <property type="entry name" value="Mannose-Binding Protein A, subunit A"/>
    <property type="match status" value="1"/>
</dbReference>
<dbReference type="EMBL" id="JAYKXH010000006">
    <property type="protein sequence ID" value="KAK7165653.1"/>
    <property type="molecule type" value="Genomic_DNA"/>
</dbReference>
<protein>
    <recommendedName>
        <fullName evidence="4">C-type lectin domain-containing protein</fullName>
    </recommendedName>
</protein>
<keyword evidence="3" id="KW-1133">Transmembrane helix</keyword>
<name>A0AAN9D8H2_9TELE</name>
<evidence type="ECO:0000313" key="5">
    <source>
        <dbReference type="EMBL" id="KAK7165653.1"/>
    </source>
</evidence>
<keyword evidence="3" id="KW-0472">Membrane</keyword>
<dbReference type="InterPro" id="IPR001304">
    <property type="entry name" value="C-type_lectin-like"/>
</dbReference>
<evidence type="ECO:0000256" key="1">
    <source>
        <dbReference type="ARBA" id="ARBA00022734"/>
    </source>
</evidence>
<keyword evidence="6" id="KW-1185">Reference proteome</keyword>
<dbReference type="Proteomes" id="UP001364617">
    <property type="component" value="Unassembled WGS sequence"/>
</dbReference>
<dbReference type="InterPro" id="IPR050111">
    <property type="entry name" value="C-type_lectin/snaclec_domain"/>
</dbReference>
<dbReference type="SUPFAM" id="SSF56436">
    <property type="entry name" value="C-type lectin-like"/>
    <property type="match status" value="1"/>
</dbReference>
<evidence type="ECO:0000259" key="4">
    <source>
        <dbReference type="PROSITE" id="PS50041"/>
    </source>
</evidence>
<dbReference type="InterPro" id="IPR033989">
    <property type="entry name" value="CD209-like_CTLD"/>
</dbReference>
<dbReference type="GO" id="GO:0030246">
    <property type="term" value="F:carbohydrate binding"/>
    <property type="evidence" value="ECO:0007669"/>
    <property type="project" value="UniProtKB-KW"/>
</dbReference>
<keyword evidence="3" id="KW-0812">Transmembrane</keyword>
<keyword evidence="1" id="KW-0430">Lectin</keyword>
<proteinExistence type="predicted"/>
<feature type="transmembrane region" description="Helical" evidence="3">
    <location>
        <begin position="40"/>
        <end position="65"/>
    </location>
</feature>
<dbReference type="PROSITE" id="PS50041">
    <property type="entry name" value="C_TYPE_LECTIN_2"/>
    <property type="match status" value="1"/>
</dbReference>
<dbReference type="PANTHER" id="PTHR22803">
    <property type="entry name" value="MANNOSE, PHOSPHOLIPASE, LECTIN RECEPTOR RELATED"/>
    <property type="match status" value="1"/>
</dbReference>
<dbReference type="InterPro" id="IPR016186">
    <property type="entry name" value="C-type_lectin-like/link_sf"/>
</dbReference>
<sequence>MDSEDIYENVPNNNSKDTPGPRTQNHSQDEGKDGKCRGRWCLVLTTVCLGLICVILLVFITLQYINITYLTETNAKLIKDPGQVFFSMSNEEMNWSESRQYCRDREADLVIIHTEEKQKFISSFIKERVWIGLSDENKSNLTWVDNSLLNHGFWDKGEPNSLDENCIELDPGRGPVKNWNDLQCSQNIKCICEK</sequence>
<evidence type="ECO:0000256" key="2">
    <source>
        <dbReference type="SAM" id="MobiDB-lite"/>
    </source>
</evidence>
<dbReference type="Pfam" id="PF00059">
    <property type="entry name" value="Lectin_C"/>
    <property type="match status" value="1"/>
</dbReference>
<dbReference type="InterPro" id="IPR016187">
    <property type="entry name" value="CTDL_fold"/>
</dbReference>
<dbReference type="AlphaFoldDB" id="A0AAN9D8H2"/>
<dbReference type="CDD" id="cd03590">
    <property type="entry name" value="CLECT_DC-SIGN_like"/>
    <property type="match status" value="1"/>
</dbReference>
<reference evidence="5 6" key="1">
    <citation type="submission" date="2024-02" db="EMBL/GenBank/DDBJ databases">
        <title>Chromosome-level genome assembly of the Eurasian Minnow (Phoxinus phoxinus).</title>
        <authorList>
            <person name="Oriowo T.O."/>
            <person name="Martin S."/>
            <person name="Stange M."/>
            <person name="Chrysostomakis Y."/>
            <person name="Brown T."/>
            <person name="Winkler S."/>
            <person name="Kukowka S."/>
            <person name="Myers E.W."/>
            <person name="Bohne A."/>
        </authorList>
    </citation>
    <scope>NUCLEOTIDE SEQUENCE [LARGE SCALE GENOMIC DNA]</scope>
    <source>
        <strain evidence="5">ZFMK-TIS-60720</strain>
        <tissue evidence="5">Whole Organism</tissue>
    </source>
</reference>
<feature type="region of interest" description="Disordered" evidence="2">
    <location>
        <begin position="1"/>
        <end position="33"/>
    </location>
</feature>
<accession>A0AAN9D8H2</accession>